<proteinExistence type="predicted"/>
<evidence type="ECO:0008006" key="3">
    <source>
        <dbReference type="Google" id="ProtNLM"/>
    </source>
</evidence>
<gene>
    <name evidence="1" type="ORF">J2S03_003052</name>
</gene>
<evidence type="ECO:0000313" key="1">
    <source>
        <dbReference type="EMBL" id="MDQ0191183.1"/>
    </source>
</evidence>
<organism evidence="1 2">
    <name type="scientific">Alicyclobacillus cycloheptanicus</name>
    <dbReference type="NCBI Taxonomy" id="1457"/>
    <lineage>
        <taxon>Bacteria</taxon>
        <taxon>Bacillati</taxon>
        <taxon>Bacillota</taxon>
        <taxon>Bacilli</taxon>
        <taxon>Bacillales</taxon>
        <taxon>Alicyclobacillaceae</taxon>
        <taxon>Alicyclobacillus</taxon>
    </lineage>
</organism>
<comment type="caution">
    <text evidence="1">The sequence shown here is derived from an EMBL/GenBank/DDBJ whole genome shotgun (WGS) entry which is preliminary data.</text>
</comment>
<sequence>MRYDAQDVFKTATGFDAATAAIVAKLGQTNDIATYVSPFVTVASFTIEVYLKCLFMLDHGRPAPRSHKWDTLFGQLSKENRVEIEKLYNQFVATDPLVQDMVQRVPGTKLDLSSFLKDAGSAFVNWRYMYERKLTSFPTSGPLIRALRERIQTLKPEWFEENK</sequence>
<protein>
    <recommendedName>
        <fullName evidence="3">HEPN domain-containing protein</fullName>
    </recommendedName>
</protein>
<dbReference type="EMBL" id="JAUSTP010000033">
    <property type="protein sequence ID" value="MDQ0191183.1"/>
    <property type="molecule type" value="Genomic_DNA"/>
</dbReference>
<name>A0ABT9XLK0_9BACL</name>
<dbReference type="RefSeq" id="WP_274456807.1">
    <property type="nucleotide sequence ID" value="NZ_CP067097.1"/>
</dbReference>
<reference evidence="1 2" key="1">
    <citation type="submission" date="2023-07" db="EMBL/GenBank/DDBJ databases">
        <title>Genomic Encyclopedia of Type Strains, Phase IV (KMG-IV): sequencing the most valuable type-strain genomes for metagenomic binning, comparative biology and taxonomic classification.</title>
        <authorList>
            <person name="Goeker M."/>
        </authorList>
    </citation>
    <scope>NUCLEOTIDE SEQUENCE [LARGE SCALE GENOMIC DNA]</scope>
    <source>
        <strain evidence="1 2">DSM 4006</strain>
    </source>
</reference>
<evidence type="ECO:0000313" key="2">
    <source>
        <dbReference type="Proteomes" id="UP001232973"/>
    </source>
</evidence>
<accession>A0ABT9XLK0</accession>
<dbReference type="Proteomes" id="UP001232973">
    <property type="component" value="Unassembled WGS sequence"/>
</dbReference>
<keyword evidence="2" id="KW-1185">Reference proteome</keyword>